<evidence type="ECO:0000256" key="4">
    <source>
        <dbReference type="ARBA" id="ARBA00022741"/>
    </source>
</evidence>
<dbReference type="PROSITE" id="PS50911">
    <property type="entry name" value="CHAP"/>
    <property type="match status" value="1"/>
</dbReference>
<accession>A0ABS0WFN7</accession>
<reference evidence="8 9" key="1">
    <citation type="submission" date="2020-12" db="EMBL/GenBank/DDBJ databases">
        <title>Draft genome sequences of nine environmental bacterial isolates colonizing plastic.</title>
        <authorList>
            <person name="Borre I."/>
            <person name="Sonnenschein E.C."/>
        </authorList>
    </citation>
    <scope>NUCLEOTIDE SEQUENCE [LARGE SCALE GENOMIC DNA]</scope>
    <source>
        <strain evidence="8 9">IB30</strain>
    </source>
</reference>
<gene>
    <name evidence="8" type="ORF">JEU11_12645</name>
</gene>
<protein>
    <submittedName>
        <fullName evidence="8">Glutathionylspermidine synthase family protein</fullName>
    </submittedName>
</protein>
<evidence type="ECO:0000313" key="9">
    <source>
        <dbReference type="Proteomes" id="UP000649232"/>
    </source>
</evidence>
<dbReference type="PANTHER" id="PTHR30094">
    <property type="entry name" value="BIFUNCTIONAL GLUTATHIONYLSPERMIDINE SYNTHETASE/AMIDASE-RELATED"/>
    <property type="match status" value="1"/>
</dbReference>
<dbReference type="EMBL" id="JAEILT010000018">
    <property type="protein sequence ID" value="MBJ2137302.1"/>
    <property type="molecule type" value="Genomic_DNA"/>
</dbReference>
<keyword evidence="2" id="KW-0436">Ligase</keyword>
<evidence type="ECO:0000256" key="6">
    <source>
        <dbReference type="ARBA" id="ARBA00022842"/>
    </source>
</evidence>
<sequence>MVQPHTKLLSNDEKLRSLPFGGVQGVTADGVVSYSSDYDTVDETQYPNRKAFRSYYDGVYMGYKWQCVEFARRWLYINKGQIFNDVAMAYEIFKLRSIRDVVNNTELPLNAFANGSLCRPEIGSMLIWDEGGEFAHTGHIAIVTEVFDDKICVAEQNMNFTPWPAGQHYSREIEAKVGIKGDYWLKCAFTDSTILGWVTQTADSTHSVLLPDANPALFQLGIAEHTHSDVIERPWLNIANEDESAYVDMMNGHWLTSVEGDYFKYFAVSQSALDTLESATDELHGLFMHATDYVLQHPELLSAFELPESILPKVIRSWDNRDNQLITSRFDFAMTTNGLKVYEYNCDSASCYMEAGKVQGKWARHLGIKSGADNGANLFKELVDAWRECDVVAGPNATIHVLQDVDAEEDYHALFMKKAIEAAGFKSVRVIGLDALTFGAQGQILDQFGNPVRWVWKTWAWETALNQLRQESQANGNNASAQHSVQLSDVLLNDNIMVYEPLWTLIPSNKAILPILWSLFPNHPLLLNTSFELSDELKATGYVVKPIVGRCGENIQLIDANSNVLDDKGGAFGEREQIYQQLFALPKIENYYVQICTFTAAGHYAGSNVRVDKSMIIGKSSDCMALRTLDDEAFLQLK</sequence>
<dbReference type="Gene3D" id="3.30.1490.330">
    <property type="match status" value="1"/>
</dbReference>
<dbReference type="PANTHER" id="PTHR30094:SF0">
    <property type="entry name" value="BIFUNCTIONAL GLUTATHIONYLSPERMIDINE SYNTHETASE_AMIDASE-RELATED"/>
    <property type="match status" value="1"/>
</dbReference>
<evidence type="ECO:0000259" key="7">
    <source>
        <dbReference type="PROSITE" id="PS50911"/>
    </source>
</evidence>
<evidence type="ECO:0000256" key="1">
    <source>
        <dbReference type="ARBA" id="ARBA00008227"/>
    </source>
</evidence>
<dbReference type="Pfam" id="PF05257">
    <property type="entry name" value="CHAP"/>
    <property type="match status" value="1"/>
</dbReference>
<keyword evidence="4" id="KW-0547">Nucleotide-binding</keyword>
<comment type="similarity">
    <text evidence="1">In the C-terminal section; belongs to the glutathionylspermidine synthase preATP-grasp family.</text>
</comment>
<dbReference type="SUPFAM" id="SSF54001">
    <property type="entry name" value="Cysteine proteinases"/>
    <property type="match status" value="1"/>
</dbReference>
<dbReference type="InterPro" id="IPR038765">
    <property type="entry name" value="Papain-like_cys_pep_sf"/>
</dbReference>
<name>A0ABS0WFN7_9ALTE</name>
<dbReference type="InterPro" id="IPR007921">
    <property type="entry name" value="CHAP_dom"/>
</dbReference>
<dbReference type="Gene3D" id="3.90.1720.10">
    <property type="entry name" value="endopeptidase domain like (from Nostoc punctiforme)"/>
    <property type="match status" value="1"/>
</dbReference>
<evidence type="ECO:0000313" key="8">
    <source>
        <dbReference type="EMBL" id="MBJ2137302.1"/>
    </source>
</evidence>
<comment type="caution">
    <text evidence="8">The sequence shown here is derived from an EMBL/GenBank/DDBJ whole genome shotgun (WGS) entry which is preliminary data.</text>
</comment>
<keyword evidence="3" id="KW-0479">Metal-binding</keyword>
<dbReference type="InterPro" id="IPR051705">
    <property type="entry name" value="Gsp_Synthetase/Amidase"/>
</dbReference>
<dbReference type="RefSeq" id="WP_052081623.1">
    <property type="nucleotide sequence ID" value="NZ_JAEILT010000018.1"/>
</dbReference>
<keyword evidence="5" id="KW-0067">ATP-binding</keyword>
<proteinExistence type="inferred from homology"/>
<feature type="domain" description="Peptidase C51" evidence="7">
    <location>
        <begin position="42"/>
        <end position="186"/>
    </location>
</feature>
<evidence type="ECO:0000256" key="2">
    <source>
        <dbReference type="ARBA" id="ARBA00022598"/>
    </source>
</evidence>
<organism evidence="8 9">
    <name type="scientific">Paraglaciecola chathamensis</name>
    <dbReference type="NCBI Taxonomy" id="368405"/>
    <lineage>
        <taxon>Bacteria</taxon>
        <taxon>Pseudomonadati</taxon>
        <taxon>Pseudomonadota</taxon>
        <taxon>Gammaproteobacteria</taxon>
        <taxon>Alteromonadales</taxon>
        <taxon>Alteromonadaceae</taxon>
        <taxon>Paraglaciecola</taxon>
    </lineage>
</organism>
<dbReference type="InterPro" id="IPR005494">
    <property type="entry name" value="GSPS_pre-ATP-grasp-like_dom"/>
</dbReference>
<dbReference type="Pfam" id="PF03738">
    <property type="entry name" value="GSP_synth"/>
    <property type="match status" value="1"/>
</dbReference>
<dbReference type="Proteomes" id="UP000649232">
    <property type="component" value="Unassembled WGS sequence"/>
</dbReference>
<keyword evidence="6" id="KW-0460">Magnesium</keyword>
<evidence type="ECO:0000256" key="3">
    <source>
        <dbReference type="ARBA" id="ARBA00022723"/>
    </source>
</evidence>
<evidence type="ECO:0000256" key="5">
    <source>
        <dbReference type="ARBA" id="ARBA00022840"/>
    </source>
</evidence>
<dbReference type="SUPFAM" id="SSF52440">
    <property type="entry name" value="PreATP-grasp domain"/>
    <property type="match status" value="1"/>
</dbReference>
<dbReference type="SUPFAM" id="SSF56059">
    <property type="entry name" value="Glutathione synthetase ATP-binding domain-like"/>
    <property type="match status" value="1"/>
</dbReference>
<dbReference type="InterPro" id="IPR016185">
    <property type="entry name" value="PreATP-grasp_dom_sf"/>
</dbReference>